<dbReference type="EMBL" id="JBBWWR010000005">
    <property type="protein sequence ID" value="KAK8965932.1"/>
    <property type="molecule type" value="Genomic_DNA"/>
</dbReference>
<dbReference type="InterPro" id="IPR011051">
    <property type="entry name" value="RmlC_Cupin_sf"/>
</dbReference>
<accession>A0ABR2MPW4</accession>
<keyword evidence="2" id="KW-1185">Reference proteome</keyword>
<evidence type="ECO:0000313" key="2">
    <source>
        <dbReference type="Proteomes" id="UP001412067"/>
    </source>
</evidence>
<sequence>MANPRRSSFHLNNHHSSLPLSNHPPLAAAASLPSIAAFLKKPSAFPFLLSLFLVLTWLCLRLQHSPAFFSSFSSSSVSLHFRAQKMGGIDADVHPNLAQFSVSQLISSDRRGWLLNPIEVAQDADIHGGAQVCRSIHAGEIRPGGTRGNHRHHTCNETFIIWGAETKFRVENRDIEGKGYSEVSIGADEVAVAASPSGSAHALINADPLRTTFFLGCQDAIIDYNSSTTDYNVWQDLFTS</sequence>
<dbReference type="Gene3D" id="2.60.120.10">
    <property type="entry name" value="Jelly Rolls"/>
    <property type="match status" value="1"/>
</dbReference>
<comment type="caution">
    <text evidence="1">The sequence shown here is derived from an EMBL/GenBank/DDBJ whole genome shotgun (WGS) entry which is preliminary data.</text>
</comment>
<protein>
    <submittedName>
        <fullName evidence="1">Uncharacterized protein</fullName>
    </submittedName>
</protein>
<dbReference type="SUPFAM" id="SSF51182">
    <property type="entry name" value="RmlC-like cupins"/>
    <property type="match status" value="1"/>
</dbReference>
<gene>
    <name evidence="1" type="ORF">KSP40_PGU022589</name>
</gene>
<proteinExistence type="predicted"/>
<evidence type="ECO:0000313" key="1">
    <source>
        <dbReference type="EMBL" id="KAK8965932.1"/>
    </source>
</evidence>
<dbReference type="PANTHER" id="PTHR37742">
    <property type="entry name" value="OS01G0810200 PROTEIN"/>
    <property type="match status" value="1"/>
</dbReference>
<dbReference type="Proteomes" id="UP001412067">
    <property type="component" value="Unassembled WGS sequence"/>
</dbReference>
<reference evidence="1 2" key="1">
    <citation type="journal article" date="2022" name="Nat. Plants">
        <title>Genomes of leafy and leafless Platanthera orchids illuminate the evolution of mycoheterotrophy.</title>
        <authorList>
            <person name="Li M.H."/>
            <person name="Liu K.W."/>
            <person name="Li Z."/>
            <person name="Lu H.C."/>
            <person name="Ye Q.L."/>
            <person name="Zhang D."/>
            <person name="Wang J.Y."/>
            <person name="Li Y.F."/>
            <person name="Zhong Z.M."/>
            <person name="Liu X."/>
            <person name="Yu X."/>
            <person name="Liu D.K."/>
            <person name="Tu X.D."/>
            <person name="Liu B."/>
            <person name="Hao Y."/>
            <person name="Liao X.Y."/>
            <person name="Jiang Y.T."/>
            <person name="Sun W.H."/>
            <person name="Chen J."/>
            <person name="Chen Y.Q."/>
            <person name="Ai Y."/>
            <person name="Zhai J.W."/>
            <person name="Wu S.S."/>
            <person name="Zhou Z."/>
            <person name="Hsiao Y.Y."/>
            <person name="Wu W.L."/>
            <person name="Chen Y.Y."/>
            <person name="Lin Y.F."/>
            <person name="Hsu J.L."/>
            <person name="Li C.Y."/>
            <person name="Wang Z.W."/>
            <person name="Zhao X."/>
            <person name="Zhong W.Y."/>
            <person name="Ma X.K."/>
            <person name="Ma L."/>
            <person name="Huang J."/>
            <person name="Chen G.Z."/>
            <person name="Huang M.Z."/>
            <person name="Huang L."/>
            <person name="Peng D.H."/>
            <person name="Luo Y.B."/>
            <person name="Zou S.Q."/>
            <person name="Chen S.P."/>
            <person name="Lan S."/>
            <person name="Tsai W.C."/>
            <person name="Van de Peer Y."/>
            <person name="Liu Z.J."/>
        </authorList>
    </citation>
    <scope>NUCLEOTIDE SEQUENCE [LARGE SCALE GENOMIC DNA]</scope>
    <source>
        <strain evidence="1">Lor288</strain>
    </source>
</reference>
<dbReference type="PANTHER" id="PTHR37742:SF1">
    <property type="entry name" value="OS01G0810200 PROTEIN"/>
    <property type="match status" value="1"/>
</dbReference>
<dbReference type="InterPro" id="IPR014710">
    <property type="entry name" value="RmlC-like_jellyroll"/>
</dbReference>
<name>A0ABR2MPW4_9ASPA</name>
<organism evidence="1 2">
    <name type="scientific">Platanthera guangdongensis</name>
    <dbReference type="NCBI Taxonomy" id="2320717"/>
    <lineage>
        <taxon>Eukaryota</taxon>
        <taxon>Viridiplantae</taxon>
        <taxon>Streptophyta</taxon>
        <taxon>Embryophyta</taxon>
        <taxon>Tracheophyta</taxon>
        <taxon>Spermatophyta</taxon>
        <taxon>Magnoliopsida</taxon>
        <taxon>Liliopsida</taxon>
        <taxon>Asparagales</taxon>
        <taxon>Orchidaceae</taxon>
        <taxon>Orchidoideae</taxon>
        <taxon>Orchideae</taxon>
        <taxon>Orchidinae</taxon>
        <taxon>Platanthera</taxon>
    </lineage>
</organism>